<gene>
    <name evidence="3" type="ORF">EW145_g7649</name>
</gene>
<accession>A0A4S4KKT1</accession>
<organism evidence="3 4">
    <name type="scientific">Phellinidium pouzarii</name>
    <dbReference type="NCBI Taxonomy" id="167371"/>
    <lineage>
        <taxon>Eukaryota</taxon>
        <taxon>Fungi</taxon>
        <taxon>Dikarya</taxon>
        <taxon>Basidiomycota</taxon>
        <taxon>Agaricomycotina</taxon>
        <taxon>Agaricomycetes</taxon>
        <taxon>Hymenochaetales</taxon>
        <taxon>Hymenochaetaceae</taxon>
        <taxon>Phellinidium</taxon>
    </lineage>
</organism>
<dbReference type="Proteomes" id="UP000308199">
    <property type="component" value="Unassembled WGS sequence"/>
</dbReference>
<sequence length="188" mass="20394">MSLRNENHKKCTPVSDKIAICKLDLIGIGIIIFTVFFLLCCLEHIVKFFRKTLCAGARRERVEAPSPTQSDAPLINHCHFSSSSSTPSPELGNPGIIPLYRCQERSASESAVPLTSHSSSSNSISLPQMRSLSSFVSIQIPRLILARGSGASRPALRSPITVQDISVLPGDLDFGSPQRASTPPPREK</sequence>
<keyword evidence="2" id="KW-0472">Membrane</keyword>
<keyword evidence="2" id="KW-1133">Transmembrane helix</keyword>
<proteinExistence type="predicted"/>
<dbReference type="EMBL" id="SGPK01000817">
    <property type="protein sequence ID" value="THG97259.1"/>
    <property type="molecule type" value="Genomic_DNA"/>
</dbReference>
<evidence type="ECO:0000256" key="2">
    <source>
        <dbReference type="SAM" id="Phobius"/>
    </source>
</evidence>
<evidence type="ECO:0000256" key="1">
    <source>
        <dbReference type="SAM" id="MobiDB-lite"/>
    </source>
</evidence>
<feature type="transmembrane region" description="Helical" evidence="2">
    <location>
        <begin position="25"/>
        <end position="42"/>
    </location>
</feature>
<feature type="region of interest" description="Disordered" evidence="1">
    <location>
        <begin position="167"/>
        <end position="188"/>
    </location>
</feature>
<evidence type="ECO:0000313" key="4">
    <source>
        <dbReference type="Proteomes" id="UP000308199"/>
    </source>
</evidence>
<reference evidence="3 4" key="1">
    <citation type="submission" date="2019-02" db="EMBL/GenBank/DDBJ databases">
        <title>Genome sequencing of the rare red list fungi Phellinidium pouzarii.</title>
        <authorList>
            <person name="Buettner E."/>
            <person name="Kellner H."/>
        </authorList>
    </citation>
    <scope>NUCLEOTIDE SEQUENCE [LARGE SCALE GENOMIC DNA]</scope>
    <source>
        <strain evidence="3 4">DSM 108285</strain>
    </source>
</reference>
<protein>
    <submittedName>
        <fullName evidence="3">Uncharacterized protein</fullName>
    </submittedName>
</protein>
<keyword evidence="4" id="KW-1185">Reference proteome</keyword>
<dbReference type="OrthoDB" id="10572384at2759"/>
<name>A0A4S4KKT1_9AGAM</name>
<keyword evidence="2" id="KW-0812">Transmembrane</keyword>
<comment type="caution">
    <text evidence="3">The sequence shown here is derived from an EMBL/GenBank/DDBJ whole genome shotgun (WGS) entry which is preliminary data.</text>
</comment>
<evidence type="ECO:0000313" key="3">
    <source>
        <dbReference type="EMBL" id="THG97259.1"/>
    </source>
</evidence>
<dbReference type="AlphaFoldDB" id="A0A4S4KKT1"/>